<proteinExistence type="predicted"/>
<dbReference type="PROSITE" id="PS50043">
    <property type="entry name" value="HTH_LUXR_2"/>
    <property type="match status" value="1"/>
</dbReference>
<dbReference type="InterPro" id="IPR016032">
    <property type="entry name" value="Sig_transdc_resp-reg_C-effctor"/>
</dbReference>
<keyword evidence="3" id="KW-0804">Transcription</keyword>
<gene>
    <name evidence="4" type="ORF">D8771_28400</name>
</gene>
<dbReference type="InterPro" id="IPR011990">
    <property type="entry name" value="TPR-like_helical_dom_sf"/>
</dbReference>
<dbReference type="PANTHER" id="PTHR44688">
    <property type="entry name" value="DNA-BINDING TRANSCRIPTIONAL ACTIVATOR DEVR_DOSR"/>
    <property type="match status" value="1"/>
</dbReference>
<dbReference type="SUPFAM" id="SSF52540">
    <property type="entry name" value="P-loop containing nucleoside triphosphate hydrolases"/>
    <property type="match status" value="1"/>
</dbReference>
<dbReference type="GO" id="GO:0003677">
    <property type="term" value="F:DNA binding"/>
    <property type="evidence" value="ECO:0007669"/>
    <property type="project" value="UniProtKB-KW"/>
</dbReference>
<dbReference type="PRINTS" id="PR00038">
    <property type="entry name" value="HTHLUXR"/>
</dbReference>
<evidence type="ECO:0000256" key="2">
    <source>
        <dbReference type="ARBA" id="ARBA00023125"/>
    </source>
</evidence>
<evidence type="ECO:0000256" key="1">
    <source>
        <dbReference type="ARBA" id="ARBA00023015"/>
    </source>
</evidence>
<keyword evidence="2" id="KW-0238">DNA-binding</keyword>
<dbReference type="CDD" id="cd06170">
    <property type="entry name" value="LuxR_C_like"/>
    <property type="match status" value="1"/>
</dbReference>
<reference evidence="4 5" key="1">
    <citation type="submission" date="2018-10" db="EMBL/GenBank/DDBJ databases">
        <title>Isolation of pseudouridimycin from Streptomyces albus DSM 40763.</title>
        <authorList>
            <person name="Rosenqvist P."/>
            <person name="Metsae-Ketelae M."/>
            <person name="Virta P."/>
        </authorList>
    </citation>
    <scope>NUCLEOTIDE SEQUENCE [LARGE SCALE GENOMIC DNA]</scope>
    <source>
        <strain evidence="4 5">DSM 40763</strain>
    </source>
</reference>
<dbReference type="Gene3D" id="1.10.10.10">
    <property type="entry name" value="Winged helix-like DNA-binding domain superfamily/Winged helix DNA-binding domain"/>
    <property type="match status" value="1"/>
</dbReference>
<evidence type="ECO:0000313" key="5">
    <source>
        <dbReference type="Proteomes" id="UP000298111"/>
    </source>
</evidence>
<organism evidence="4 5">
    <name type="scientific">Streptomyces albus</name>
    <dbReference type="NCBI Taxonomy" id="1888"/>
    <lineage>
        <taxon>Bacteria</taxon>
        <taxon>Bacillati</taxon>
        <taxon>Actinomycetota</taxon>
        <taxon>Actinomycetes</taxon>
        <taxon>Kitasatosporales</taxon>
        <taxon>Streptomycetaceae</taxon>
        <taxon>Streptomyces</taxon>
    </lineage>
</organism>
<dbReference type="InterPro" id="IPR000792">
    <property type="entry name" value="Tscrpt_reg_LuxR_C"/>
</dbReference>
<dbReference type="InterPro" id="IPR036388">
    <property type="entry name" value="WH-like_DNA-bd_sf"/>
</dbReference>
<dbReference type="GO" id="GO:0006355">
    <property type="term" value="P:regulation of DNA-templated transcription"/>
    <property type="evidence" value="ECO:0007669"/>
    <property type="project" value="InterPro"/>
</dbReference>
<dbReference type="InterPro" id="IPR041664">
    <property type="entry name" value="AAA_16"/>
</dbReference>
<protein>
    <submittedName>
        <fullName evidence="4">Helix-turn-helix transcriptional regulator</fullName>
    </submittedName>
</protein>
<dbReference type="Proteomes" id="UP000298111">
    <property type="component" value="Unassembled WGS sequence"/>
</dbReference>
<dbReference type="InterPro" id="IPR027417">
    <property type="entry name" value="P-loop_NTPase"/>
</dbReference>
<evidence type="ECO:0000313" key="4">
    <source>
        <dbReference type="EMBL" id="TGG76882.1"/>
    </source>
</evidence>
<dbReference type="Pfam" id="PF00196">
    <property type="entry name" value="GerE"/>
    <property type="match status" value="1"/>
</dbReference>
<dbReference type="PANTHER" id="PTHR44688:SF16">
    <property type="entry name" value="DNA-BINDING TRANSCRIPTIONAL ACTIVATOR DEVR_DOSR"/>
    <property type="match status" value="1"/>
</dbReference>
<sequence length="923" mass="100490">MLVPGFDTWREESGLIFVRGARYAGKTTLLNALGERAAESGALVLWATGWPGEHGLPHGVVRQFLETPEETHGHPDEVFAHAGPGPQDADGTPPGAAFPERAYRRLLDLAGRRPVLLAVDDLNYVDAPSQHFLRYLARRLKGTRIRLVLAERTGQAVSYCEDFRTDVMRLPYTRTVRLRPLTADQLTAWIGEQIRAVPGPPVRTAARRIAVAVHELSGGNVQLAGLLTAKYLAAAGRGGTAPAVDAEFRETVRAMVDDIDVPGVSRGARAAAVLGRFCSARRLGRLLQGDTVLADRVLRALDDLGMLRGPQVRQHAARALVEDPDFAELPDVHLAAARVLFEDGVPVEHVARHLRAAGRIGRPWDPPLVLEVAHRALEEGRTEAAGTLLRLARTAAGTEEDRARAEILLLRSEWLADPPLVASLVPSLTAAARNNVLPAADIAFLVRALTVHGFPDRAEELLPALRTADRKPQEEAEVLLAEALHGVWQGVPPHRVPPGPHRPPARDDTSRRLLTGPYAWLPTVLHRIPRLLHAGDRQGVVFAAEQLLEGIRVKSSGVEPFLFACWALEAVNALPQARKRCLELAGEFDGRPSPVWTSLLAAVQARIAFASGDLDGAHRRLGQALAHKSWQEWGAKAGALAGLLVEVLTERGRHEEAADVLDRPVPPAAFRGLNGVRYVRARGRHHLAAGRLHAAVADFENCRDTLAVLDTDLPAVVPWRCDLAEAYLRMGDTAGARHLLEEQLGELPAEETAAEGVALRLLAAAGPAERRIPGLKLSAEKLERAGSRLQLAYTLAELASAYREAARLSLARTTIKRAQRLAQQCDAGRLGQLLALHGSPVAPHDDVPLADHTELAKLSSAERRVALLAIRGHTNREISTRLFITPSTVEQHLTRIYRKLRVRHREDLEDRFSSALVGLDALT</sequence>
<keyword evidence="1" id="KW-0805">Transcription regulation</keyword>
<dbReference type="Pfam" id="PF13191">
    <property type="entry name" value="AAA_16"/>
    <property type="match status" value="1"/>
</dbReference>
<evidence type="ECO:0000256" key="3">
    <source>
        <dbReference type="ARBA" id="ARBA00023163"/>
    </source>
</evidence>
<dbReference type="SUPFAM" id="SSF46894">
    <property type="entry name" value="C-terminal effector domain of the bipartite response regulators"/>
    <property type="match status" value="1"/>
</dbReference>
<dbReference type="SUPFAM" id="SSF48452">
    <property type="entry name" value="TPR-like"/>
    <property type="match status" value="1"/>
</dbReference>
<dbReference type="EMBL" id="RCIY01000101">
    <property type="protein sequence ID" value="TGG76882.1"/>
    <property type="molecule type" value="Genomic_DNA"/>
</dbReference>
<dbReference type="AlphaFoldDB" id="A0A6C1CE82"/>
<dbReference type="PROSITE" id="PS00622">
    <property type="entry name" value="HTH_LUXR_1"/>
    <property type="match status" value="1"/>
</dbReference>
<dbReference type="Gene3D" id="1.25.40.10">
    <property type="entry name" value="Tetratricopeptide repeat domain"/>
    <property type="match status" value="1"/>
</dbReference>
<name>A0A6C1CE82_9ACTN</name>
<comment type="caution">
    <text evidence="4">The sequence shown here is derived from an EMBL/GenBank/DDBJ whole genome shotgun (WGS) entry which is preliminary data.</text>
</comment>
<dbReference type="SMART" id="SM00421">
    <property type="entry name" value="HTH_LUXR"/>
    <property type="match status" value="1"/>
</dbReference>
<accession>A0A6C1CE82</accession>